<organism evidence="1 2">
    <name type="scientific">Nocardia acididurans</name>
    <dbReference type="NCBI Taxonomy" id="2802282"/>
    <lineage>
        <taxon>Bacteria</taxon>
        <taxon>Bacillati</taxon>
        <taxon>Actinomycetota</taxon>
        <taxon>Actinomycetes</taxon>
        <taxon>Mycobacteriales</taxon>
        <taxon>Nocardiaceae</taxon>
        <taxon>Nocardia</taxon>
    </lineage>
</organism>
<gene>
    <name evidence="1" type="ORF">JK358_16910</name>
</gene>
<dbReference type="Proteomes" id="UP000602198">
    <property type="component" value="Unassembled WGS sequence"/>
</dbReference>
<keyword evidence="2" id="KW-1185">Reference proteome</keyword>
<evidence type="ECO:0000313" key="2">
    <source>
        <dbReference type="Proteomes" id="UP000602198"/>
    </source>
</evidence>
<comment type="caution">
    <text evidence="1">The sequence shown here is derived from an EMBL/GenBank/DDBJ whole genome shotgun (WGS) entry which is preliminary data.</text>
</comment>
<dbReference type="Pfam" id="PF05331">
    <property type="entry name" value="DUF742"/>
    <property type="match status" value="1"/>
</dbReference>
<sequence length="122" mass="13223">MSDSREHWYEDEAGPLVRLYAVARGRPDRADLDVATQVVDTQRGLGLNRNEPEYAAIVSLCVTPISVAELSAHLRLPLTMTKVLVGDLIDDGRLTFRASPAAAHSTSDTGVLRAVLEGIRAL</sequence>
<proteinExistence type="predicted"/>
<dbReference type="EMBL" id="JAERRJ010000006">
    <property type="protein sequence ID" value="MBL1076081.1"/>
    <property type="molecule type" value="Genomic_DNA"/>
</dbReference>
<dbReference type="PANTHER" id="PTHR36221:SF1">
    <property type="entry name" value="DUF742 DOMAIN-CONTAINING PROTEIN"/>
    <property type="match status" value="1"/>
</dbReference>
<evidence type="ECO:0000313" key="1">
    <source>
        <dbReference type="EMBL" id="MBL1076081.1"/>
    </source>
</evidence>
<protein>
    <submittedName>
        <fullName evidence="1">DUF742 domain-containing protein</fullName>
    </submittedName>
</protein>
<dbReference type="RefSeq" id="WP_201948657.1">
    <property type="nucleotide sequence ID" value="NZ_JAERRJ010000006.1"/>
</dbReference>
<reference evidence="1 2" key="1">
    <citation type="submission" date="2021-01" db="EMBL/GenBank/DDBJ databases">
        <title>WGS of actinomycetes isolated from Thailand.</title>
        <authorList>
            <person name="Thawai C."/>
        </authorList>
    </citation>
    <scope>NUCLEOTIDE SEQUENCE [LARGE SCALE GENOMIC DNA]</scope>
    <source>
        <strain evidence="1 2">LPG 2</strain>
    </source>
</reference>
<dbReference type="InterPro" id="IPR007995">
    <property type="entry name" value="DUF742"/>
</dbReference>
<name>A0ABS1M682_9NOCA</name>
<accession>A0ABS1M682</accession>
<dbReference type="PANTHER" id="PTHR36221">
    <property type="entry name" value="DUF742 DOMAIN-CONTAINING PROTEIN"/>
    <property type="match status" value="1"/>
</dbReference>